<evidence type="ECO:0000313" key="2">
    <source>
        <dbReference type="Proteomes" id="UP000805193"/>
    </source>
</evidence>
<protein>
    <submittedName>
        <fullName evidence="1">Uncharacterized protein</fullName>
    </submittedName>
</protein>
<organism evidence="1 2">
    <name type="scientific">Ixodes persulcatus</name>
    <name type="common">Taiga tick</name>
    <dbReference type="NCBI Taxonomy" id="34615"/>
    <lineage>
        <taxon>Eukaryota</taxon>
        <taxon>Metazoa</taxon>
        <taxon>Ecdysozoa</taxon>
        <taxon>Arthropoda</taxon>
        <taxon>Chelicerata</taxon>
        <taxon>Arachnida</taxon>
        <taxon>Acari</taxon>
        <taxon>Parasitiformes</taxon>
        <taxon>Ixodida</taxon>
        <taxon>Ixodoidea</taxon>
        <taxon>Ixodidae</taxon>
        <taxon>Ixodinae</taxon>
        <taxon>Ixodes</taxon>
    </lineage>
</organism>
<comment type="caution">
    <text evidence="1">The sequence shown here is derived from an EMBL/GenBank/DDBJ whole genome shotgun (WGS) entry which is preliminary data.</text>
</comment>
<evidence type="ECO:0000313" key="1">
    <source>
        <dbReference type="EMBL" id="KAG0433269.1"/>
    </source>
</evidence>
<accession>A0AC60QGD0</accession>
<name>A0AC60QGD0_IXOPE</name>
<keyword evidence="2" id="KW-1185">Reference proteome</keyword>
<gene>
    <name evidence="1" type="ORF">HPB47_020044</name>
</gene>
<dbReference type="EMBL" id="JABSTQ010009072">
    <property type="protein sequence ID" value="KAG0433269.1"/>
    <property type="molecule type" value="Genomic_DNA"/>
</dbReference>
<dbReference type="Proteomes" id="UP000805193">
    <property type="component" value="Unassembled WGS sequence"/>
</dbReference>
<reference evidence="1 2" key="1">
    <citation type="journal article" date="2020" name="Cell">
        <title>Large-Scale Comparative Analyses of Tick Genomes Elucidate Their Genetic Diversity and Vector Capacities.</title>
        <authorList>
            <consortium name="Tick Genome and Microbiome Consortium (TIGMIC)"/>
            <person name="Jia N."/>
            <person name="Wang J."/>
            <person name="Shi W."/>
            <person name="Du L."/>
            <person name="Sun Y."/>
            <person name="Zhan W."/>
            <person name="Jiang J.F."/>
            <person name="Wang Q."/>
            <person name="Zhang B."/>
            <person name="Ji P."/>
            <person name="Bell-Sakyi L."/>
            <person name="Cui X.M."/>
            <person name="Yuan T.T."/>
            <person name="Jiang B.G."/>
            <person name="Yang W.F."/>
            <person name="Lam T.T."/>
            <person name="Chang Q.C."/>
            <person name="Ding S.J."/>
            <person name="Wang X.J."/>
            <person name="Zhu J.G."/>
            <person name="Ruan X.D."/>
            <person name="Zhao L."/>
            <person name="Wei J.T."/>
            <person name="Ye R.Z."/>
            <person name="Que T.C."/>
            <person name="Du C.H."/>
            <person name="Zhou Y.H."/>
            <person name="Cheng J.X."/>
            <person name="Dai P.F."/>
            <person name="Guo W.B."/>
            <person name="Han X.H."/>
            <person name="Huang E.J."/>
            <person name="Li L.F."/>
            <person name="Wei W."/>
            <person name="Gao Y.C."/>
            <person name="Liu J.Z."/>
            <person name="Shao H.Z."/>
            <person name="Wang X."/>
            <person name="Wang C.C."/>
            <person name="Yang T.C."/>
            <person name="Huo Q.B."/>
            <person name="Li W."/>
            <person name="Chen H.Y."/>
            <person name="Chen S.E."/>
            <person name="Zhou L.G."/>
            <person name="Ni X.B."/>
            <person name="Tian J.H."/>
            <person name="Sheng Y."/>
            <person name="Liu T."/>
            <person name="Pan Y.S."/>
            <person name="Xia L.Y."/>
            <person name="Li J."/>
            <person name="Zhao F."/>
            <person name="Cao W.C."/>
        </authorList>
    </citation>
    <scope>NUCLEOTIDE SEQUENCE [LARGE SCALE GENOMIC DNA]</scope>
    <source>
        <strain evidence="1">Iper-2018</strain>
    </source>
</reference>
<sequence>MRGGALLLALAWLQQSLGYRPEAADYVQRAPAGPTADHVQQAPAGASLDFAQRDPARPPADHVQRVAAGAPTGYVQGAPAGLPADYGQREPADYEPREPKPERMLRQQEPRRCRDDVYMDLRAVCEQHLDEIMRLYTKGDHGQSCKRLRQYTTCVGRALNRTHCNRVPELEQRERQRLRANVNDYNWSCSMSKQEYAGSGGCDGRAMINQHMKCGSTFQTTVSSINVYMEGERACRAVKEYKACVRPIFQSDNCQANQELMDRLLRFSHTVLKEFSSACSNDRKDAGVYQDAPPLRRDAQSEDDEETPNRVCRFEQLRQKVLQCQKEGYSIIRTRDAHAKTDICEELRVFRDCAVGALKGTHCAKEKSARQFVVTTIRESFSRFGIECTGLWNSATRSSIGDLTRVVLALSLSAMLLRRA</sequence>
<proteinExistence type="predicted"/>